<gene>
    <name evidence="2" type="primary">lips_1</name>
    <name evidence="2" type="ORF">PS847_01289</name>
</gene>
<dbReference type="AlphaFoldDB" id="A0A5E7IGK7"/>
<dbReference type="Pfam" id="PF00561">
    <property type="entry name" value="Abhydrolase_1"/>
    <property type="match status" value="1"/>
</dbReference>
<evidence type="ECO:0000313" key="3">
    <source>
        <dbReference type="Proteomes" id="UP000326067"/>
    </source>
</evidence>
<evidence type="ECO:0000259" key="1">
    <source>
        <dbReference type="Pfam" id="PF00561"/>
    </source>
</evidence>
<accession>A0A5E7IGK7</accession>
<dbReference type="EMBL" id="CABVIC010000001">
    <property type="protein sequence ID" value="VVO70633.1"/>
    <property type="molecule type" value="Genomic_DNA"/>
</dbReference>
<dbReference type="EC" id="3.1.1.3" evidence="2"/>
<proteinExistence type="predicted"/>
<evidence type="ECO:0000313" key="2">
    <source>
        <dbReference type="EMBL" id="VVO70633.1"/>
    </source>
</evidence>
<dbReference type="Gene3D" id="3.40.50.1820">
    <property type="entry name" value="alpha/beta hydrolase"/>
    <property type="match status" value="1"/>
</dbReference>
<sequence length="309" mass="33473">MSVLEWPGDFPMNFYEKGKNMQRNATTRYPILLVHGLFGFEHIGHFELFHDVKSALKTAGCRLFVPHLSATHDNEMRGEQLLSQIACVLRGTGAKKVNLIGHSQGALAARYAAALAPDVVASVTSVSGPNHGSELADFLRRALIPGKLPEAVAQNVATHFADLLSLLSGSATLPQNALAALNALTTVGVGQFNDKFPQGLPQTWGGHGPEQVNGVRYYSWSGVVAQTRLPVLDPVQATCRVLSQYFTTEPQQNDGFVGRFSSHLGQVIRSDYPMDHLASLRRSAGTKAPSPDPIDLYVEHAQRLQAADL</sequence>
<dbReference type="SUPFAM" id="SSF53474">
    <property type="entry name" value="alpha/beta-Hydrolases"/>
    <property type="match status" value="1"/>
</dbReference>
<dbReference type="Proteomes" id="UP000326067">
    <property type="component" value="Unassembled WGS sequence"/>
</dbReference>
<feature type="domain" description="AB hydrolase-1" evidence="1">
    <location>
        <begin position="29"/>
        <end position="222"/>
    </location>
</feature>
<reference evidence="2 3" key="1">
    <citation type="submission" date="2019-09" db="EMBL/GenBank/DDBJ databases">
        <authorList>
            <person name="Chandra G."/>
            <person name="Truman W A."/>
        </authorList>
    </citation>
    <scope>NUCLEOTIDE SEQUENCE [LARGE SCALE GENOMIC DNA]</scope>
    <source>
        <strain evidence="2">PS847</strain>
    </source>
</reference>
<name>A0A5E7IGK7_PSEFL</name>
<protein>
    <submittedName>
        <fullName evidence="2">Triacylglycerol lipase</fullName>
        <ecNumber evidence="2">3.1.1.3</ecNumber>
    </submittedName>
</protein>
<dbReference type="InterPro" id="IPR000073">
    <property type="entry name" value="AB_hydrolase_1"/>
</dbReference>
<dbReference type="InterPro" id="IPR029058">
    <property type="entry name" value="AB_hydrolase_fold"/>
</dbReference>
<keyword evidence="2" id="KW-0378">Hydrolase</keyword>
<organism evidence="2 3">
    <name type="scientific">Pseudomonas fluorescens</name>
    <dbReference type="NCBI Taxonomy" id="294"/>
    <lineage>
        <taxon>Bacteria</taxon>
        <taxon>Pseudomonadati</taxon>
        <taxon>Pseudomonadota</taxon>
        <taxon>Gammaproteobacteria</taxon>
        <taxon>Pseudomonadales</taxon>
        <taxon>Pseudomonadaceae</taxon>
        <taxon>Pseudomonas</taxon>
    </lineage>
</organism>
<dbReference type="GO" id="GO:0004806">
    <property type="term" value="F:triacylglycerol lipase activity"/>
    <property type="evidence" value="ECO:0007669"/>
    <property type="project" value="UniProtKB-EC"/>
</dbReference>